<dbReference type="AlphaFoldDB" id="A0A1I6GUS2"/>
<dbReference type="CDD" id="cd14659">
    <property type="entry name" value="Imelysin-like_IPPA"/>
    <property type="match status" value="1"/>
</dbReference>
<organism evidence="5 6">
    <name type="scientific">Yoonia tamlensis</name>
    <dbReference type="NCBI Taxonomy" id="390270"/>
    <lineage>
        <taxon>Bacteria</taxon>
        <taxon>Pseudomonadati</taxon>
        <taxon>Pseudomonadota</taxon>
        <taxon>Alphaproteobacteria</taxon>
        <taxon>Rhodobacterales</taxon>
        <taxon>Paracoccaceae</taxon>
        <taxon>Yoonia</taxon>
    </lineage>
</organism>
<dbReference type="OrthoDB" id="5729110at2"/>
<keyword evidence="6" id="KW-1185">Reference proteome</keyword>
<evidence type="ECO:0000256" key="2">
    <source>
        <dbReference type="ARBA" id="ARBA00022729"/>
    </source>
</evidence>
<dbReference type="EMBL" id="FOYP01000001">
    <property type="protein sequence ID" value="SFR45807.1"/>
    <property type="molecule type" value="Genomic_DNA"/>
</dbReference>
<dbReference type="Proteomes" id="UP000199478">
    <property type="component" value="Unassembled WGS sequence"/>
</dbReference>
<name>A0A1I6GUS2_9RHOB</name>
<sequence length="338" mass="35676">MKRLFCAIAIFLGAGAVSAQSLSDVTGAAIDAHILPRFERLATDAQQLANVAQDNCDAASPALRAAYGTAFDAWVGVSHLRFGPTEHDDRAFALAFWPDSRGVTPRSLLSLIADEDPIGLDADAYADVSIAARGFYALEFLLYDDAALAAGDAAYRCALVQTVTADIAALASAIDADWRGTYAADMRAPSQTGHYRTQEEAAQELFKAVSTGLEFLGDTRLGRPLGTFDRPRPTRAEVWRSGRSAHHVALSLAAIGELAQILAAGDAQVSDVVADGFARAQARVAQLDDPVFAGVTDPSGRFAIEVLKQSIDAIRATVRNDLGPKLGVVAGFNALDGD</sequence>
<dbReference type="Gene3D" id="1.20.1420.20">
    <property type="entry name" value="M75 peptidase, HXXE motif"/>
    <property type="match status" value="1"/>
</dbReference>
<feature type="signal peptide" evidence="3">
    <location>
        <begin position="1"/>
        <end position="19"/>
    </location>
</feature>
<evidence type="ECO:0000256" key="1">
    <source>
        <dbReference type="ARBA" id="ARBA00004196"/>
    </source>
</evidence>
<evidence type="ECO:0000259" key="4">
    <source>
        <dbReference type="Pfam" id="PF09375"/>
    </source>
</evidence>
<dbReference type="InterPro" id="IPR034984">
    <property type="entry name" value="Imelysin-like_IPPA"/>
</dbReference>
<dbReference type="GO" id="GO:0030313">
    <property type="term" value="C:cell envelope"/>
    <property type="evidence" value="ECO:0007669"/>
    <property type="project" value="UniProtKB-SubCell"/>
</dbReference>
<dbReference type="RefSeq" id="WP_090199799.1">
    <property type="nucleotide sequence ID" value="NZ_FOYP01000001.1"/>
</dbReference>
<accession>A0A1I6GUS2</accession>
<dbReference type="InterPro" id="IPR038352">
    <property type="entry name" value="Imelysin_sf"/>
</dbReference>
<evidence type="ECO:0000256" key="3">
    <source>
        <dbReference type="SAM" id="SignalP"/>
    </source>
</evidence>
<dbReference type="STRING" id="390270.SAMN04488005_2179"/>
<reference evidence="6" key="1">
    <citation type="submission" date="2016-10" db="EMBL/GenBank/DDBJ databases">
        <authorList>
            <person name="Varghese N."/>
            <person name="Submissions S."/>
        </authorList>
    </citation>
    <scope>NUCLEOTIDE SEQUENCE [LARGE SCALE GENOMIC DNA]</scope>
    <source>
        <strain evidence="6">DSM 26879</strain>
    </source>
</reference>
<keyword evidence="2 3" id="KW-0732">Signal</keyword>
<comment type="subcellular location">
    <subcellularLocation>
        <location evidence="1">Cell envelope</location>
    </subcellularLocation>
</comment>
<gene>
    <name evidence="5" type="ORF">SAMN04488005_2179</name>
</gene>
<feature type="domain" description="Imelysin-like" evidence="4">
    <location>
        <begin position="34"/>
        <end position="316"/>
    </location>
</feature>
<protein>
    <recommendedName>
        <fullName evidence="4">Imelysin-like domain-containing protein</fullName>
    </recommendedName>
</protein>
<feature type="chain" id="PRO_5011470747" description="Imelysin-like domain-containing protein" evidence="3">
    <location>
        <begin position="20"/>
        <end position="338"/>
    </location>
</feature>
<evidence type="ECO:0000313" key="6">
    <source>
        <dbReference type="Proteomes" id="UP000199478"/>
    </source>
</evidence>
<dbReference type="InterPro" id="IPR018976">
    <property type="entry name" value="Imelysin-like"/>
</dbReference>
<evidence type="ECO:0000313" key="5">
    <source>
        <dbReference type="EMBL" id="SFR45807.1"/>
    </source>
</evidence>
<proteinExistence type="predicted"/>
<dbReference type="Pfam" id="PF09375">
    <property type="entry name" value="Peptidase_M75"/>
    <property type="match status" value="1"/>
</dbReference>